<dbReference type="InterPro" id="IPR051923">
    <property type="entry name" value="Glycosyl_Hydrolase_39"/>
</dbReference>
<organism evidence="1 2">
    <name type="scientific">Variovorax paradoxus</name>
    <dbReference type="NCBI Taxonomy" id="34073"/>
    <lineage>
        <taxon>Bacteria</taxon>
        <taxon>Pseudomonadati</taxon>
        <taxon>Pseudomonadota</taxon>
        <taxon>Betaproteobacteria</taxon>
        <taxon>Burkholderiales</taxon>
        <taxon>Comamonadaceae</taxon>
        <taxon>Variovorax</taxon>
    </lineage>
</organism>
<dbReference type="GO" id="GO:0004553">
    <property type="term" value="F:hydrolase activity, hydrolyzing O-glycosyl compounds"/>
    <property type="evidence" value="ECO:0007669"/>
    <property type="project" value="TreeGrafter"/>
</dbReference>
<sequence length="318" mass="36441">MIEAVKFWNEPNNKSHWDLELDPDWSAYAQMVKLASSAVRAENSTLTQVLGGISPIDAHFMAGLRDRGVLDGLDAVAVHGFPLDWNNWQIHEWPRRIAEIEAVTHLPVWVTEVGVSTFGAEEVQEFGLRRTAELLIGRVPRIFWYSLYDLPQAWPATTRHREAEGSSYYRHFHMGLLREDGTPKLACEQFASYTPSMGICQWFHFEDHRLDDAVRWLERLGVRHLRTGLSWADSFRPNAERWFDRQMRALEDFDVTLTFCFTPEHRGIAPHHTSPPQQPEEFAEFCASMVRRYASNRACTVLPFAAAGTTAPSRMPAS</sequence>
<gene>
    <name evidence="1" type="ORF">GOQ09_09760</name>
</gene>
<name>A0A6I6HGD4_VARPD</name>
<dbReference type="SUPFAM" id="SSF51445">
    <property type="entry name" value="(Trans)glycosidases"/>
    <property type="match status" value="2"/>
</dbReference>
<dbReference type="Gene3D" id="3.20.20.80">
    <property type="entry name" value="Glycosidases"/>
    <property type="match status" value="2"/>
</dbReference>
<dbReference type="AlphaFoldDB" id="A0A6I6HGD4"/>
<dbReference type="OrthoDB" id="9775458at2"/>
<dbReference type="EMBL" id="CP046622">
    <property type="protein sequence ID" value="QGW81858.1"/>
    <property type="molecule type" value="Genomic_DNA"/>
</dbReference>
<dbReference type="PANTHER" id="PTHR12631:SF10">
    <property type="entry name" value="BETA-XYLOSIDASE-LIKE PROTEIN-RELATED"/>
    <property type="match status" value="1"/>
</dbReference>
<reference evidence="1 2" key="1">
    <citation type="submission" date="2019-12" db="EMBL/GenBank/DDBJ databases">
        <title>Hybrid Genome Assemblies of two High G+C Isolates from Undergraduate Microbiology Courses.</title>
        <authorList>
            <person name="Ne Ville C.J."/>
            <person name="Enright D."/>
            <person name="Hernandez I."/>
            <person name="Dodsworth J."/>
            <person name="Orwin P.M."/>
        </authorList>
    </citation>
    <scope>NUCLEOTIDE SEQUENCE [LARGE SCALE GENOMIC DNA]</scope>
    <source>
        <strain evidence="1 2">CSUSB</strain>
    </source>
</reference>
<accession>A0A6I6HGD4</accession>
<proteinExistence type="predicted"/>
<dbReference type="PANTHER" id="PTHR12631">
    <property type="entry name" value="ALPHA-L-IDURONIDASE"/>
    <property type="match status" value="1"/>
</dbReference>
<protein>
    <submittedName>
        <fullName evidence="1">Beta-xylosidase</fullName>
    </submittedName>
</protein>
<evidence type="ECO:0000313" key="1">
    <source>
        <dbReference type="EMBL" id="QGW81858.1"/>
    </source>
</evidence>
<dbReference type="RefSeq" id="WP_157613243.1">
    <property type="nucleotide sequence ID" value="NZ_CP046622.1"/>
</dbReference>
<evidence type="ECO:0000313" key="2">
    <source>
        <dbReference type="Proteomes" id="UP000425817"/>
    </source>
</evidence>
<dbReference type="Proteomes" id="UP000425817">
    <property type="component" value="Chromosome"/>
</dbReference>
<dbReference type="InterPro" id="IPR017853">
    <property type="entry name" value="GH"/>
</dbReference>